<gene>
    <name evidence="2" type="ORF">SKAU_G00015000</name>
</gene>
<proteinExistence type="predicted"/>
<evidence type="ECO:0000313" key="2">
    <source>
        <dbReference type="EMBL" id="KAJ8380722.1"/>
    </source>
</evidence>
<dbReference type="EMBL" id="JAINUF010000001">
    <property type="protein sequence ID" value="KAJ8380722.1"/>
    <property type="molecule type" value="Genomic_DNA"/>
</dbReference>
<evidence type="ECO:0000256" key="1">
    <source>
        <dbReference type="SAM" id="MobiDB-lite"/>
    </source>
</evidence>
<sequence length="115" mass="12042">MLTEAAQLKQGRKSGSLSADRCGNTSVFLSAVGATSRAREWLVPRPQRHPHTLSDCPPGESAPVPGFGSECASFHPAPCDKTGSFFRHLHIPYSAEAIASSIGIGIGSALRTPAN</sequence>
<reference evidence="2" key="1">
    <citation type="journal article" date="2023" name="Science">
        <title>Genome structures resolve the early diversification of teleost fishes.</title>
        <authorList>
            <person name="Parey E."/>
            <person name="Louis A."/>
            <person name="Montfort J."/>
            <person name="Bouchez O."/>
            <person name="Roques C."/>
            <person name="Iampietro C."/>
            <person name="Lluch J."/>
            <person name="Castinel A."/>
            <person name="Donnadieu C."/>
            <person name="Desvignes T."/>
            <person name="Floi Bucao C."/>
            <person name="Jouanno E."/>
            <person name="Wen M."/>
            <person name="Mejri S."/>
            <person name="Dirks R."/>
            <person name="Jansen H."/>
            <person name="Henkel C."/>
            <person name="Chen W.J."/>
            <person name="Zahm M."/>
            <person name="Cabau C."/>
            <person name="Klopp C."/>
            <person name="Thompson A.W."/>
            <person name="Robinson-Rechavi M."/>
            <person name="Braasch I."/>
            <person name="Lecointre G."/>
            <person name="Bobe J."/>
            <person name="Postlethwait J.H."/>
            <person name="Berthelot C."/>
            <person name="Roest Crollius H."/>
            <person name="Guiguen Y."/>
        </authorList>
    </citation>
    <scope>NUCLEOTIDE SEQUENCE</scope>
    <source>
        <strain evidence="2">WJC10195</strain>
    </source>
</reference>
<accession>A0A9Q1GB20</accession>
<feature type="region of interest" description="Disordered" evidence="1">
    <location>
        <begin position="1"/>
        <end position="21"/>
    </location>
</feature>
<protein>
    <submittedName>
        <fullName evidence="2">Uncharacterized protein</fullName>
    </submittedName>
</protein>
<dbReference type="Proteomes" id="UP001152622">
    <property type="component" value="Chromosome 1"/>
</dbReference>
<comment type="caution">
    <text evidence="2">The sequence shown here is derived from an EMBL/GenBank/DDBJ whole genome shotgun (WGS) entry which is preliminary data.</text>
</comment>
<organism evidence="2 3">
    <name type="scientific">Synaphobranchus kaupii</name>
    <name type="common">Kaup's arrowtooth eel</name>
    <dbReference type="NCBI Taxonomy" id="118154"/>
    <lineage>
        <taxon>Eukaryota</taxon>
        <taxon>Metazoa</taxon>
        <taxon>Chordata</taxon>
        <taxon>Craniata</taxon>
        <taxon>Vertebrata</taxon>
        <taxon>Euteleostomi</taxon>
        <taxon>Actinopterygii</taxon>
        <taxon>Neopterygii</taxon>
        <taxon>Teleostei</taxon>
        <taxon>Anguilliformes</taxon>
        <taxon>Synaphobranchidae</taxon>
        <taxon>Synaphobranchus</taxon>
    </lineage>
</organism>
<name>A0A9Q1GB20_SYNKA</name>
<keyword evidence="3" id="KW-1185">Reference proteome</keyword>
<dbReference type="AlphaFoldDB" id="A0A9Q1GB20"/>
<evidence type="ECO:0000313" key="3">
    <source>
        <dbReference type="Proteomes" id="UP001152622"/>
    </source>
</evidence>